<organism evidence="3 4">
    <name type="scientific">Octopus vulgaris</name>
    <name type="common">Common octopus</name>
    <dbReference type="NCBI Taxonomy" id="6645"/>
    <lineage>
        <taxon>Eukaryota</taxon>
        <taxon>Metazoa</taxon>
        <taxon>Spiralia</taxon>
        <taxon>Lophotrochozoa</taxon>
        <taxon>Mollusca</taxon>
        <taxon>Cephalopoda</taxon>
        <taxon>Coleoidea</taxon>
        <taxon>Octopodiformes</taxon>
        <taxon>Octopoda</taxon>
        <taxon>Incirrata</taxon>
        <taxon>Octopodidae</taxon>
        <taxon>Octopus</taxon>
    </lineage>
</organism>
<dbReference type="PANTHER" id="PTHR12106">
    <property type="entry name" value="SORTILIN RELATED"/>
    <property type="match status" value="1"/>
</dbReference>
<dbReference type="InterPro" id="IPR031778">
    <property type="entry name" value="Sortilin_N"/>
</dbReference>
<name>A0AA36BEA1_OCTVU</name>
<dbReference type="Proteomes" id="UP001162480">
    <property type="component" value="Chromosome 14"/>
</dbReference>
<dbReference type="GO" id="GO:0016020">
    <property type="term" value="C:membrane"/>
    <property type="evidence" value="ECO:0007669"/>
    <property type="project" value="TreeGrafter"/>
</dbReference>
<reference evidence="3" key="1">
    <citation type="submission" date="2023-08" db="EMBL/GenBank/DDBJ databases">
        <authorList>
            <person name="Alioto T."/>
            <person name="Alioto T."/>
            <person name="Gomez Garrido J."/>
        </authorList>
    </citation>
    <scope>NUCLEOTIDE SEQUENCE</scope>
</reference>
<dbReference type="Pfam" id="PF15902">
    <property type="entry name" value="Sortilin-Vps10"/>
    <property type="match status" value="1"/>
</dbReference>
<dbReference type="GO" id="GO:0005794">
    <property type="term" value="C:Golgi apparatus"/>
    <property type="evidence" value="ECO:0007669"/>
    <property type="project" value="TreeGrafter"/>
</dbReference>
<protein>
    <recommendedName>
        <fullName evidence="2">Sortilin N-terminal domain-containing protein</fullName>
    </recommendedName>
</protein>
<accession>A0AA36BEA1</accession>
<keyword evidence="1" id="KW-0677">Repeat</keyword>
<evidence type="ECO:0000313" key="3">
    <source>
        <dbReference type="EMBL" id="CAI9732813.1"/>
    </source>
</evidence>
<feature type="domain" description="Sortilin N-terminal" evidence="2">
    <location>
        <begin position="61"/>
        <end position="144"/>
    </location>
</feature>
<dbReference type="InterPro" id="IPR050310">
    <property type="entry name" value="VPS10-sortilin"/>
</dbReference>
<dbReference type="PANTHER" id="PTHR12106:SF27">
    <property type="entry name" value="SORTILIN-RELATED RECEPTOR"/>
    <property type="match status" value="1"/>
</dbReference>
<proteinExistence type="predicted"/>
<dbReference type="AlphaFoldDB" id="A0AA36BEA1"/>
<dbReference type="GO" id="GO:0006892">
    <property type="term" value="P:post-Golgi vesicle-mediated transport"/>
    <property type="evidence" value="ECO:0007669"/>
    <property type="project" value="TreeGrafter"/>
</dbReference>
<keyword evidence="4" id="KW-1185">Reference proteome</keyword>
<dbReference type="EMBL" id="OX597827">
    <property type="protein sequence ID" value="CAI9732813.1"/>
    <property type="molecule type" value="Genomic_DNA"/>
</dbReference>
<sequence length="177" mass="20674">MHILAYSLESKREGQSLLTSYVNLPDWNHNEAIVHWSGNKSNVIFVLTRDHDPSGQVVESSLWQSKDYGGTFKRINFTENALIYYYFTSNVNHNKLIFTDVKNKQIFLTYNEAEHMIRVSIDFTPNRIVLHPTMEDWVLGYDLKAGKQFPSSMVFEDITSIRFKAVIFVMHDIQQIH</sequence>
<evidence type="ECO:0000313" key="4">
    <source>
        <dbReference type="Proteomes" id="UP001162480"/>
    </source>
</evidence>
<gene>
    <name evidence="3" type="ORF">OCTVUL_1B002614</name>
</gene>
<evidence type="ECO:0000256" key="1">
    <source>
        <dbReference type="ARBA" id="ARBA00022737"/>
    </source>
</evidence>
<evidence type="ECO:0000259" key="2">
    <source>
        <dbReference type="Pfam" id="PF15902"/>
    </source>
</evidence>